<evidence type="ECO:0000256" key="1">
    <source>
        <dbReference type="SAM" id="Phobius"/>
    </source>
</evidence>
<dbReference type="InParanoid" id="A7AW61"/>
<evidence type="ECO:0000313" key="3">
    <source>
        <dbReference type="Proteomes" id="UP000002173"/>
    </source>
</evidence>
<gene>
    <name evidence="2" type="ORF">BBOV_I002060</name>
</gene>
<keyword evidence="1" id="KW-0472">Membrane</keyword>
<proteinExistence type="predicted"/>
<dbReference type="AlphaFoldDB" id="A7AW61"/>
<comment type="caution">
    <text evidence="2">The sequence shown here is derived from an EMBL/GenBank/DDBJ whole genome shotgun (WGS) entry which is preliminary data.</text>
</comment>
<protein>
    <submittedName>
        <fullName evidence="2">Uncharacterized protein</fullName>
    </submittedName>
</protein>
<keyword evidence="1" id="KW-0812">Transmembrane</keyword>
<keyword evidence="1" id="KW-1133">Transmembrane helix</keyword>
<reference evidence="2 3" key="1">
    <citation type="journal article" date="2007" name="PLoS Pathog.">
        <title>Genome sequence of Babesia bovis and comparative analysis of apicomplexan hemoprotozoa.</title>
        <authorList>
            <person name="Brayton K.A."/>
            <person name="Lau A.O.T."/>
            <person name="Herndon D.R."/>
            <person name="Hannick L."/>
            <person name="Kappmeyer L.S."/>
            <person name="Berens S.J."/>
            <person name="Bidwell S.L."/>
            <person name="Brown W.C."/>
            <person name="Crabtree J."/>
            <person name="Fadrosh D."/>
            <person name="Feldblum T."/>
            <person name="Forberger H.A."/>
            <person name="Haas B.J."/>
            <person name="Howell J.M."/>
            <person name="Khouri H."/>
            <person name="Koo H."/>
            <person name="Mann D.J."/>
            <person name="Norimine J."/>
            <person name="Paulsen I.T."/>
            <person name="Radune D."/>
            <person name="Ren Q."/>
            <person name="Smith R.K. Jr."/>
            <person name="Suarez C.E."/>
            <person name="White O."/>
            <person name="Wortman J.R."/>
            <person name="Knowles D.P. Jr."/>
            <person name="McElwain T.F."/>
            <person name="Nene V.M."/>
        </authorList>
    </citation>
    <scope>NUCLEOTIDE SEQUENCE [LARGE SCALE GENOMIC DNA]</scope>
    <source>
        <strain evidence="2">T2Bo</strain>
    </source>
</reference>
<accession>A7AW61</accession>
<evidence type="ECO:0000313" key="2">
    <source>
        <dbReference type="EMBL" id="EDO05289.1"/>
    </source>
</evidence>
<dbReference type="Proteomes" id="UP000002173">
    <property type="component" value="Chromosome 1"/>
</dbReference>
<keyword evidence="3" id="KW-1185">Reference proteome</keyword>
<dbReference type="VEuPathDB" id="PiroplasmaDB:BBOV_I002060"/>
<name>A7AW61_BABBO</name>
<feature type="transmembrane region" description="Helical" evidence="1">
    <location>
        <begin position="53"/>
        <end position="76"/>
    </location>
</feature>
<sequence length="113" mass="12968">MCVTVKRYFQVPWHVQDARVIDVLTLVPLSIELLLEPGLEAQMDPPVLMMMRATVIFFDIVVLWMGIRLALVIIALTEAMMRGGMLWDLDDAKERHFGDHPRNYSISVPEDES</sequence>
<dbReference type="EMBL" id="AAXT01000005">
    <property type="protein sequence ID" value="EDO05289.1"/>
    <property type="molecule type" value="Genomic_DNA"/>
</dbReference>
<organism evidence="2 3">
    <name type="scientific">Babesia bovis</name>
    <dbReference type="NCBI Taxonomy" id="5865"/>
    <lineage>
        <taxon>Eukaryota</taxon>
        <taxon>Sar</taxon>
        <taxon>Alveolata</taxon>
        <taxon>Apicomplexa</taxon>
        <taxon>Aconoidasida</taxon>
        <taxon>Piroplasmida</taxon>
        <taxon>Babesiidae</taxon>
        <taxon>Babesia</taxon>
    </lineage>
</organism>